<dbReference type="RefSeq" id="WP_176267439.1">
    <property type="nucleotide sequence ID" value="NZ_JABWGV010000003.1"/>
</dbReference>
<gene>
    <name evidence="1" type="ORF">HUV48_08760</name>
</gene>
<dbReference type="AlphaFoldDB" id="A0A850H3E3"/>
<name>A0A850H3E3_9SPHN</name>
<reference evidence="1 2" key="1">
    <citation type="submission" date="2020-06" db="EMBL/GenBank/DDBJ databases">
        <title>Altererythrobacter sp. HHU K3-1.</title>
        <authorList>
            <person name="Zhang D."/>
            <person name="Xue H."/>
        </authorList>
    </citation>
    <scope>NUCLEOTIDE SEQUENCE [LARGE SCALE GENOMIC DNA]</scope>
    <source>
        <strain evidence="1 2">HHU K3-1</strain>
    </source>
</reference>
<evidence type="ECO:0000313" key="1">
    <source>
        <dbReference type="EMBL" id="NVD45110.1"/>
    </source>
</evidence>
<keyword evidence="2" id="KW-1185">Reference proteome</keyword>
<evidence type="ECO:0000313" key="2">
    <source>
        <dbReference type="Proteomes" id="UP000561438"/>
    </source>
</evidence>
<organism evidence="1 2">
    <name type="scientific">Qipengyuania atrilutea</name>
    <dbReference type="NCBI Taxonomy" id="2744473"/>
    <lineage>
        <taxon>Bacteria</taxon>
        <taxon>Pseudomonadati</taxon>
        <taxon>Pseudomonadota</taxon>
        <taxon>Alphaproteobacteria</taxon>
        <taxon>Sphingomonadales</taxon>
        <taxon>Erythrobacteraceae</taxon>
        <taxon>Qipengyuania</taxon>
    </lineage>
</organism>
<protein>
    <submittedName>
        <fullName evidence="1">Uncharacterized protein</fullName>
    </submittedName>
</protein>
<dbReference type="Proteomes" id="UP000561438">
    <property type="component" value="Unassembled WGS sequence"/>
</dbReference>
<proteinExistence type="predicted"/>
<comment type="caution">
    <text evidence="1">The sequence shown here is derived from an EMBL/GenBank/DDBJ whole genome shotgun (WGS) entry which is preliminary data.</text>
</comment>
<dbReference type="EMBL" id="JABWGV010000003">
    <property type="protein sequence ID" value="NVD45110.1"/>
    <property type="molecule type" value="Genomic_DNA"/>
</dbReference>
<accession>A0A850H3E3</accession>
<sequence length="198" mass="22596">MQRVESDTDIQVAVVDETYFSDEEDWEERREKFRLDLENEFGFQFEDADVGPSASLPAFVTFIAENWEWIGPSALAIFFGGKRVEDSWNWWVTKAKMLRRLGKKKQIKLNRNGAAIIAVEAVMHELSATPSGLKLLRYGIAHMSEADDLKSFDVENEKEGPTDTLYLGFINHVFEIEADGNVFRVRVDGAEVEVSRVD</sequence>